<protein>
    <submittedName>
        <fullName evidence="1">Uncharacterized protein</fullName>
    </submittedName>
</protein>
<accession>A0A8K1ZVI9</accession>
<proteinExistence type="predicted"/>
<comment type="caution">
    <text evidence="1">The sequence shown here is derived from an EMBL/GenBank/DDBJ whole genome shotgun (WGS) entry which is preliminary data.</text>
</comment>
<evidence type="ECO:0000313" key="1">
    <source>
        <dbReference type="EMBL" id="NCJ04936.1"/>
    </source>
</evidence>
<dbReference type="EMBL" id="WVIC01000001">
    <property type="protein sequence ID" value="NCJ04936.1"/>
    <property type="molecule type" value="Genomic_DNA"/>
</dbReference>
<organism evidence="1 2">
    <name type="scientific">Petrachloros mirabilis ULC683</name>
    <dbReference type="NCBI Taxonomy" id="2781853"/>
    <lineage>
        <taxon>Bacteria</taxon>
        <taxon>Bacillati</taxon>
        <taxon>Cyanobacteriota</taxon>
        <taxon>Cyanophyceae</taxon>
        <taxon>Synechococcales</taxon>
        <taxon>Petrachlorosaceae</taxon>
        <taxon>Petrachloros</taxon>
        <taxon>Petrachloros mirabilis</taxon>
    </lineage>
</organism>
<evidence type="ECO:0000313" key="2">
    <source>
        <dbReference type="Proteomes" id="UP000607397"/>
    </source>
</evidence>
<dbReference type="AlphaFoldDB" id="A0A8K1ZVI9"/>
<dbReference type="Proteomes" id="UP000607397">
    <property type="component" value="Unassembled WGS sequence"/>
</dbReference>
<dbReference type="RefSeq" id="WP_161823424.1">
    <property type="nucleotide sequence ID" value="NZ_WVIC01000001.1"/>
</dbReference>
<reference evidence="1" key="1">
    <citation type="submission" date="2019-12" db="EMBL/GenBank/DDBJ databases">
        <title>High-Quality draft genome sequences of three cyanobacteria isolated from the limestone walls of the Old Cathedral of Coimbra.</title>
        <authorList>
            <person name="Tiago I."/>
            <person name="Soares F."/>
            <person name="Portugal A."/>
        </authorList>
    </citation>
    <scope>NUCLEOTIDE SEQUENCE [LARGE SCALE GENOMIC DNA]</scope>
    <source>
        <strain evidence="1">C</strain>
    </source>
</reference>
<gene>
    <name evidence="1" type="ORF">GS597_00045</name>
</gene>
<keyword evidence="2" id="KW-1185">Reference proteome</keyword>
<name>A0A8K1ZVI9_9CYAN</name>
<sequence length="158" mass="18676">MSGQHKHHCVGLLLEVDCTSASALNAGQTNRKSFAAEDADTELSQIKLPDKTHHYFIPSEVCLEERDSLPNPKSEPETRPQWFTLLSWLGRYWQALLDSFSRQPEFRIRQRRDRKGNLWWDVYDPITNQYASLASEDEVRIWIEQSYHHRFGQFRTPW</sequence>